<evidence type="ECO:0000313" key="2">
    <source>
        <dbReference type="Proteomes" id="UP001595952"/>
    </source>
</evidence>
<dbReference type="Gene3D" id="3.30.460.40">
    <property type="match status" value="1"/>
</dbReference>
<dbReference type="Proteomes" id="UP001595952">
    <property type="component" value="Unassembled WGS sequence"/>
</dbReference>
<dbReference type="Pfam" id="PF10706">
    <property type="entry name" value="Aminoglyc_resit"/>
    <property type="match status" value="1"/>
</dbReference>
<keyword evidence="2" id="KW-1185">Reference proteome</keyword>
<name>A0ABV9ICF2_9DEIO</name>
<dbReference type="EMBL" id="JBHSEI010000010">
    <property type="protein sequence ID" value="MFC4639849.1"/>
    <property type="molecule type" value="Genomic_DNA"/>
</dbReference>
<gene>
    <name evidence="1" type="ORF">ACFO0D_16070</name>
</gene>
<sequence length="340" mass="36486">MPDLNAAQVALRQGLGDVLDRGRPAGVFHLEVGGPGSVPALRGLDLPELHLDLLPGPPDGTQRAVLGALGYQPVGAEWVHPGGWRLVLPDATSGWRAAQQSLRRLLSADLDAAKHYAQVFREAGRQAADDALMPAAAAHHAATVGWRPAQFVAQALAPLGDTWLLAGGVALDLALGQVGRPHDDLDIAVDRDAQPTLLATLRDGGWRLDTPTDQGYAEWSAPLEPPQHQIHARHPGLPDALLADFLLTDLSDGVWRFRRDPAVTLPLEQARRRSADGLPYLAPEIVLLFKSRSAQAAGDLRGKDAADAERVLPTLPGPARVWLREALERTAPGHPWLSRL</sequence>
<comment type="caution">
    <text evidence="1">The sequence shown here is derived from an EMBL/GenBank/DDBJ whole genome shotgun (WGS) entry which is preliminary data.</text>
</comment>
<evidence type="ECO:0000313" key="1">
    <source>
        <dbReference type="EMBL" id="MFC4639849.1"/>
    </source>
</evidence>
<reference evidence="2" key="1">
    <citation type="journal article" date="2019" name="Int. J. Syst. Evol. Microbiol.">
        <title>The Global Catalogue of Microorganisms (GCM) 10K type strain sequencing project: providing services to taxonomists for standard genome sequencing and annotation.</title>
        <authorList>
            <consortium name="The Broad Institute Genomics Platform"/>
            <consortium name="The Broad Institute Genome Sequencing Center for Infectious Disease"/>
            <person name="Wu L."/>
            <person name="Ma J."/>
        </authorList>
    </citation>
    <scope>NUCLEOTIDE SEQUENCE [LARGE SCALE GENOMIC DNA]</scope>
    <source>
        <strain evidence="2">CCUG 55995</strain>
    </source>
</reference>
<organism evidence="1 2">
    <name type="scientific">Deinococcus hohokamensis</name>
    <dbReference type="NCBI Taxonomy" id="309883"/>
    <lineage>
        <taxon>Bacteria</taxon>
        <taxon>Thermotogati</taxon>
        <taxon>Deinococcota</taxon>
        <taxon>Deinococci</taxon>
        <taxon>Deinococcales</taxon>
        <taxon>Deinococcaceae</taxon>
        <taxon>Deinococcus</taxon>
    </lineage>
</organism>
<dbReference type="InterPro" id="IPR019646">
    <property type="entry name" value="Aminoglyc_AdlTrfase"/>
</dbReference>
<proteinExistence type="predicted"/>
<dbReference type="RefSeq" id="WP_380062825.1">
    <property type="nucleotide sequence ID" value="NZ_JBHSEI010000010.1"/>
</dbReference>
<accession>A0ABV9ICF2</accession>
<protein>
    <submittedName>
        <fullName evidence="1">Nucleotidyltransferase domain-containing protein</fullName>
    </submittedName>
</protein>